<keyword evidence="1" id="KW-1133">Transmembrane helix</keyword>
<proteinExistence type="predicted"/>
<organism evidence="2 3">
    <name type="scientific">Clostridium paraputrificum</name>
    <dbReference type="NCBI Taxonomy" id="29363"/>
    <lineage>
        <taxon>Bacteria</taxon>
        <taxon>Bacillati</taxon>
        <taxon>Bacillota</taxon>
        <taxon>Clostridia</taxon>
        <taxon>Eubacteriales</taxon>
        <taxon>Clostridiaceae</taxon>
        <taxon>Clostridium</taxon>
    </lineage>
</organism>
<protein>
    <recommendedName>
        <fullName evidence="4">DUF4179 domain-containing protein</fullName>
    </recommendedName>
</protein>
<comment type="caution">
    <text evidence="2">The sequence shown here is derived from an EMBL/GenBank/DDBJ whole genome shotgun (WGS) entry which is preliminary data.</text>
</comment>
<evidence type="ECO:0000256" key="1">
    <source>
        <dbReference type="SAM" id="Phobius"/>
    </source>
</evidence>
<dbReference type="eggNOG" id="ENOG5030GGC">
    <property type="taxonomic scope" value="Bacteria"/>
</dbReference>
<dbReference type="AlphaFoldDB" id="A0A1B8RQ40"/>
<keyword evidence="3" id="KW-1185">Reference proteome</keyword>
<dbReference type="Proteomes" id="UP000092714">
    <property type="component" value="Unassembled WGS sequence"/>
</dbReference>
<dbReference type="RefSeq" id="WP_027096969.1">
    <property type="nucleotide sequence ID" value="NZ_CABHIH010000002.1"/>
</dbReference>
<evidence type="ECO:0008006" key="4">
    <source>
        <dbReference type="Google" id="ProtNLM"/>
    </source>
</evidence>
<name>A0A1B8RQ40_9CLOT</name>
<dbReference type="GeneID" id="42774805"/>
<reference evidence="2 3" key="1">
    <citation type="submission" date="2016-06" db="EMBL/GenBank/DDBJ databases">
        <authorList>
            <person name="Kjaerup R.B."/>
            <person name="Dalgaard T.S."/>
            <person name="Juul-Madsen H.R."/>
        </authorList>
    </citation>
    <scope>NUCLEOTIDE SEQUENCE [LARGE SCALE GENOMIC DNA]</scope>
    <source>
        <strain evidence="2 3">373-A1</strain>
    </source>
</reference>
<dbReference type="OrthoDB" id="1958033at2"/>
<evidence type="ECO:0000313" key="2">
    <source>
        <dbReference type="EMBL" id="OBY10886.1"/>
    </source>
</evidence>
<keyword evidence="1" id="KW-0472">Membrane</keyword>
<gene>
    <name evidence="2" type="ORF">CP373A1_10320</name>
</gene>
<feature type="transmembrane region" description="Helical" evidence="1">
    <location>
        <begin position="51"/>
        <end position="70"/>
    </location>
</feature>
<keyword evidence="1" id="KW-0812">Transmembrane</keyword>
<evidence type="ECO:0000313" key="3">
    <source>
        <dbReference type="Proteomes" id="UP000092714"/>
    </source>
</evidence>
<sequence length="429" mass="48771">MSNDNDIYKVLNDIEFDITSEMEIPMDDIQKKRLKKQLKNRVSSTRMSKRLKIALVASLAVVFMLVSPMGRNVVAKIKEALFFNPGLGLVSTSEEVYVLKEPIVTKIDGKEVLIKSVISKENEVSIGIWIEYDFNNSKIEEEKYINSLKDKFSIRLPNGELVKTEMYSIGSGGIRSSFNQSYKTEGMVKEFTLVSDNKDVISISLVEGDKLYKYSDVGGNSKDSGIMIGGNKYIFEENTYISLWNKEDINIQSNIFYPKDYFSISDDKGKAYNVNSSNYSGQGNEFVIGGEVKSNLNININRVEVDYNLVNMPKIKVKIPEKGETIEVNKEIYLEDIDEKILLKSIKGTEESVELYFDVNKFKKEDSQIFLLNANFRNHGCSGSADGSPIIMNFDYEDLKLSERITGRLDFQIGGVDLYKDGDWNFKIR</sequence>
<dbReference type="EMBL" id="MAPZ01000019">
    <property type="protein sequence ID" value="OBY10886.1"/>
    <property type="molecule type" value="Genomic_DNA"/>
</dbReference>
<accession>A0A1B8RQ40</accession>